<organism evidence="7 8">
    <name type="scientific">Channa argus</name>
    <name type="common">Northern snakehead</name>
    <name type="synonym">Ophicephalus argus</name>
    <dbReference type="NCBI Taxonomy" id="215402"/>
    <lineage>
        <taxon>Eukaryota</taxon>
        <taxon>Metazoa</taxon>
        <taxon>Chordata</taxon>
        <taxon>Craniata</taxon>
        <taxon>Vertebrata</taxon>
        <taxon>Euteleostomi</taxon>
        <taxon>Actinopterygii</taxon>
        <taxon>Neopterygii</taxon>
        <taxon>Teleostei</taxon>
        <taxon>Neoteleostei</taxon>
        <taxon>Acanthomorphata</taxon>
        <taxon>Anabantaria</taxon>
        <taxon>Anabantiformes</taxon>
        <taxon>Channoidei</taxon>
        <taxon>Channidae</taxon>
        <taxon>Channa</taxon>
    </lineage>
</organism>
<dbReference type="AlphaFoldDB" id="A0A6G1QZF1"/>
<keyword evidence="5" id="KW-0812">Transmembrane</keyword>
<feature type="transmembrane region" description="Helical" evidence="5">
    <location>
        <begin position="216"/>
        <end position="239"/>
    </location>
</feature>
<dbReference type="EMBL" id="CM015712">
    <property type="protein sequence ID" value="KAF3707905.1"/>
    <property type="molecule type" value="Genomic_DNA"/>
</dbReference>
<dbReference type="SUPFAM" id="SSF48726">
    <property type="entry name" value="Immunoglobulin"/>
    <property type="match status" value="1"/>
</dbReference>
<evidence type="ECO:0000256" key="3">
    <source>
        <dbReference type="ARBA" id="ARBA00023136"/>
    </source>
</evidence>
<evidence type="ECO:0000256" key="6">
    <source>
        <dbReference type="SAM" id="SignalP"/>
    </source>
</evidence>
<evidence type="ECO:0000256" key="4">
    <source>
        <dbReference type="ARBA" id="ARBA00023180"/>
    </source>
</evidence>
<feature type="signal peptide" evidence="6">
    <location>
        <begin position="1"/>
        <end position="23"/>
    </location>
</feature>
<sequence>MEALAGSFFRTALLLVLFTSAGAENMDTYVAVGGSLELLPPKATPEGLTSILWKHNGNLVAEWVDTLVPTKYYGRFEHRTKLDIVNGHLEISKMTKDDAGLYIVEINNRVQSGGYSTSVLNKVPKPEVVLRTLTCNPASENCSLTCEGDVSGAGVVTYSWKEDDGDWMTLEKSFTAEARKVRSVKTVSCQMKNRVSEDESVPFKNPLFQEEKPISVGGWVAAVIILLALVILGVLVYYFKGDEIRKCFEKPQPAGAAGQRLKLDGANTATHG</sequence>
<dbReference type="Gene3D" id="2.60.40.10">
    <property type="entry name" value="Immunoglobulins"/>
    <property type="match status" value="2"/>
</dbReference>
<protein>
    <submittedName>
        <fullName evidence="7">Lymphocyte function-associated antigen 3</fullName>
    </submittedName>
</protein>
<feature type="chain" id="PRO_5026031539" evidence="6">
    <location>
        <begin position="24"/>
        <end position="272"/>
    </location>
</feature>
<keyword evidence="2 6" id="KW-0732">Signal</keyword>
<comment type="subcellular location">
    <subcellularLocation>
        <location evidence="1">Membrane</location>
    </subcellularLocation>
</comment>
<accession>A0A6G1QZF1</accession>
<reference evidence="7 8" key="1">
    <citation type="submission" date="2019-02" db="EMBL/GenBank/DDBJ databases">
        <title>Opniocepnalus argus genome.</title>
        <authorList>
            <person name="Zhou C."/>
            <person name="Xiao S."/>
        </authorList>
    </citation>
    <scope>NUCLEOTIDE SEQUENCE [LARGE SCALE GENOMIC DNA]</scope>
    <source>
        <strain evidence="7">OARG1902GOOAL</strain>
        <tissue evidence="7">Muscle</tissue>
    </source>
</reference>
<dbReference type="InterPro" id="IPR013783">
    <property type="entry name" value="Ig-like_fold"/>
</dbReference>
<gene>
    <name evidence="7" type="ORF">EXN66_Car001078</name>
</gene>
<dbReference type="PANTHER" id="PTHR12080">
    <property type="entry name" value="SIGNALING LYMPHOCYTIC ACTIVATION MOLECULE"/>
    <property type="match status" value="1"/>
</dbReference>
<evidence type="ECO:0000256" key="2">
    <source>
        <dbReference type="ARBA" id="ARBA00022729"/>
    </source>
</evidence>
<dbReference type="Proteomes" id="UP000503349">
    <property type="component" value="Chromosome 1"/>
</dbReference>
<keyword evidence="8" id="KW-1185">Reference proteome</keyword>
<keyword evidence="5" id="KW-1133">Transmembrane helix</keyword>
<dbReference type="InterPro" id="IPR036179">
    <property type="entry name" value="Ig-like_dom_sf"/>
</dbReference>
<reference evidence="8" key="2">
    <citation type="submission" date="2019-02" db="EMBL/GenBank/DDBJ databases">
        <title>Opniocepnalus argus Var Kimnra genome.</title>
        <authorList>
            <person name="Zhou C."/>
            <person name="Xiao S."/>
        </authorList>
    </citation>
    <scope>NUCLEOTIDE SEQUENCE [LARGE SCALE GENOMIC DNA]</scope>
</reference>
<evidence type="ECO:0000256" key="5">
    <source>
        <dbReference type="SAM" id="Phobius"/>
    </source>
</evidence>
<evidence type="ECO:0000313" key="8">
    <source>
        <dbReference type="Proteomes" id="UP000503349"/>
    </source>
</evidence>
<evidence type="ECO:0000256" key="1">
    <source>
        <dbReference type="ARBA" id="ARBA00004370"/>
    </source>
</evidence>
<dbReference type="InterPro" id="IPR015631">
    <property type="entry name" value="CD2/SLAM_rcpt"/>
</dbReference>
<keyword evidence="4" id="KW-0325">Glycoprotein</keyword>
<keyword evidence="3 5" id="KW-0472">Membrane</keyword>
<evidence type="ECO:0000313" key="7">
    <source>
        <dbReference type="EMBL" id="KAF3707905.1"/>
    </source>
</evidence>
<dbReference type="GO" id="GO:0016020">
    <property type="term" value="C:membrane"/>
    <property type="evidence" value="ECO:0007669"/>
    <property type="project" value="UniProtKB-SubCell"/>
</dbReference>
<dbReference type="PANTHER" id="PTHR12080:SF125">
    <property type="entry name" value="CD48 ANTIGEN-LIKE"/>
    <property type="match status" value="1"/>
</dbReference>
<name>A0A6G1QZF1_CHAAH</name>
<proteinExistence type="predicted"/>